<keyword evidence="2" id="KW-1133">Transmembrane helix</keyword>
<keyword evidence="2" id="KW-0472">Membrane</keyword>
<name>A0ABX1DH40_9FLAO</name>
<feature type="transmembrane region" description="Helical" evidence="2">
    <location>
        <begin position="7"/>
        <end position="24"/>
    </location>
</feature>
<dbReference type="InterPro" id="IPR007466">
    <property type="entry name" value="Peptidyl-Arg-deiminase_porph"/>
</dbReference>
<evidence type="ECO:0000313" key="4">
    <source>
        <dbReference type="Proteomes" id="UP000760545"/>
    </source>
</evidence>
<reference evidence="3 4" key="1">
    <citation type="submission" date="2020-03" db="EMBL/GenBank/DDBJ databases">
        <title>Tamlana sp. nov, isolated from XXX.</title>
        <authorList>
            <person name="Cao W.R."/>
        </authorList>
    </citation>
    <scope>NUCLEOTIDE SEQUENCE [LARGE SCALE GENOMIC DNA]</scope>
    <source>
        <strain evidence="3 4">HST1-43</strain>
    </source>
</reference>
<gene>
    <name evidence="3" type="ORF">HC176_08945</name>
</gene>
<keyword evidence="1" id="KW-0378">Hydrolase</keyword>
<dbReference type="Pfam" id="PF04371">
    <property type="entry name" value="PAD_porph"/>
    <property type="match status" value="1"/>
</dbReference>
<dbReference type="EMBL" id="JAAVJS010000010">
    <property type="protein sequence ID" value="NJX15616.1"/>
    <property type="molecule type" value="Genomic_DNA"/>
</dbReference>
<proteinExistence type="predicted"/>
<dbReference type="Proteomes" id="UP000760545">
    <property type="component" value="Unassembled WGS sequence"/>
</dbReference>
<accession>A0ABX1DH40</accession>
<protein>
    <submittedName>
        <fullName evidence="3">Agmatine deiminase family protein</fullName>
    </submittedName>
</protein>
<dbReference type="PANTHER" id="PTHR31377">
    <property type="entry name" value="AGMATINE DEIMINASE-RELATED"/>
    <property type="match status" value="1"/>
</dbReference>
<comment type="caution">
    <text evidence="3">The sequence shown here is derived from an EMBL/GenBank/DDBJ whole genome shotgun (WGS) entry which is preliminary data.</text>
</comment>
<keyword evidence="2" id="KW-0812">Transmembrane</keyword>
<dbReference type="PANTHER" id="PTHR31377:SF0">
    <property type="entry name" value="AGMATINE DEIMINASE-RELATED"/>
    <property type="match status" value="1"/>
</dbReference>
<dbReference type="Gene3D" id="3.75.10.10">
    <property type="entry name" value="L-arginine/glycine Amidinotransferase, Chain A"/>
    <property type="match status" value="1"/>
</dbReference>
<dbReference type="SUPFAM" id="SSF55909">
    <property type="entry name" value="Pentein"/>
    <property type="match status" value="1"/>
</dbReference>
<evidence type="ECO:0000313" key="3">
    <source>
        <dbReference type="EMBL" id="NJX15616.1"/>
    </source>
</evidence>
<organism evidence="3 4">
    <name type="scientific">Tamlana crocina</name>
    <dbReference type="NCBI Taxonomy" id="393006"/>
    <lineage>
        <taxon>Bacteria</taxon>
        <taxon>Pseudomonadati</taxon>
        <taxon>Bacteroidota</taxon>
        <taxon>Flavobacteriia</taxon>
        <taxon>Flavobacteriales</taxon>
        <taxon>Flavobacteriaceae</taxon>
        <taxon>Tamlana</taxon>
    </lineage>
</organism>
<keyword evidence="4" id="KW-1185">Reference proteome</keyword>
<evidence type="ECO:0000256" key="2">
    <source>
        <dbReference type="SAM" id="Phobius"/>
    </source>
</evidence>
<sequence>MKTIKIVIAFLVMALSLTWFFIGYNQEYQASTDFDETESHLVVWSSTHVKTYKGFIKNLAEDDQVTLFVPQPTHLDSLFCQLNLYGVNMDNVQLQSITNNNIWIRDFGPVFLNNEKTNKTKILSFNYYNHTENIFPYEYQAFVKERLRASKIVGIGGARELNGKGLAILVEEHELVSNPSLTKDMIAKELRKKIGVKKIIWLKRGLPQDAVFATTPIFENIYTDGANHIDNFCRFISPNTVLLAEVDKNETNTNPISKIANKRLEENYTILKNSLDQDGNPLNIIRIPVAPLLFEKESNFNETKIFIKPTSYLNFIITKNKVIVPSYAQYLKSDEAISKDSKVEIIFKSIFPEKEIVMLDCIELNRSGGGFHCVAINKPKPKKRKKVV</sequence>
<dbReference type="RefSeq" id="WP_167917855.1">
    <property type="nucleotide sequence ID" value="NZ_JAAVJS010000010.1"/>
</dbReference>
<evidence type="ECO:0000256" key="1">
    <source>
        <dbReference type="ARBA" id="ARBA00022801"/>
    </source>
</evidence>